<dbReference type="InterPro" id="IPR012902">
    <property type="entry name" value="N_methyl_site"/>
</dbReference>
<sequence length="153" mass="16585">MTRRRGFTLIEIIIYLAILAALIGGGVVAAFYIIDSQEKNKLDINIESEAHFLLRKIEWAMTGSAITFPASGASGDHLSVNKAGVGAVTIDIASQRARISINGAMPVEITNDRVKIPAIVFDRIAQVGTKPEAIHASTTISNTLYETTKYLRK</sequence>
<keyword evidence="1" id="KW-1133">Transmembrane helix</keyword>
<evidence type="ECO:0000256" key="1">
    <source>
        <dbReference type="SAM" id="Phobius"/>
    </source>
</evidence>
<keyword evidence="1" id="KW-0472">Membrane</keyword>
<reference evidence="2 3" key="1">
    <citation type="journal article" date="2016" name="Nat. Commun.">
        <title>Thousands of microbial genomes shed light on interconnected biogeochemical processes in an aquifer system.</title>
        <authorList>
            <person name="Anantharaman K."/>
            <person name="Brown C.T."/>
            <person name="Hug L.A."/>
            <person name="Sharon I."/>
            <person name="Castelle C.J."/>
            <person name="Probst A.J."/>
            <person name="Thomas B.C."/>
            <person name="Singh A."/>
            <person name="Wilkins M.J."/>
            <person name="Karaoz U."/>
            <person name="Brodie E.L."/>
            <person name="Williams K.H."/>
            <person name="Hubbard S.S."/>
            <person name="Banfield J.F."/>
        </authorList>
    </citation>
    <scope>NUCLEOTIDE SEQUENCE [LARGE SCALE GENOMIC DNA]</scope>
</reference>
<dbReference type="AlphaFoldDB" id="A0A1F5WRR8"/>
<dbReference type="Proteomes" id="UP000177723">
    <property type="component" value="Unassembled WGS sequence"/>
</dbReference>
<evidence type="ECO:0000313" key="3">
    <source>
        <dbReference type="Proteomes" id="UP000177723"/>
    </source>
</evidence>
<keyword evidence="1" id="KW-0812">Transmembrane</keyword>
<comment type="caution">
    <text evidence="2">The sequence shown here is derived from an EMBL/GenBank/DDBJ whole genome shotgun (WGS) entry which is preliminary data.</text>
</comment>
<name>A0A1F5WRR8_9BACT</name>
<protein>
    <recommendedName>
        <fullName evidence="4">Prepilin-type N-terminal cleavage/methylation domain-containing protein</fullName>
    </recommendedName>
</protein>
<accession>A0A1F5WRR8</accession>
<proteinExistence type="predicted"/>
<dbReference type="Pfam" id="PF07963">
    <property type="entry name" value="N_methyl"/>
    <property type="match status" value="1"/>
</dbReference>
<organism evidence="2 3">
    <name type="scientific">Candidatus Giovannonibacteria bacterium RIFCSPHIGHO2_12_FULL_43_15</name>
    <dbReference type="NCBI Taxonomy" id="1798341"/>
    <lineage>
        <taxon>Bacteria</taxon>
        <taxon>Candidatus Giovannoniibacteriota</taxon>
    </lineage>
</organism>
<feature type="transmembrane region" description="Helical" evidence="1">
    <location>
        <begin position="12"/>
        <end position="34"/>
    </location>
</feature>
<evidence type="ECO:0008006" key="4">
    <source>
        <dbReference type="Google" id="ProtNLM"/>
    </source>
</evidence>
<gene>
    <name evidence="2" type="ORF">A3F23_01990</name>
</gene>
<dbReference type="NCBIfam" id="TIGR02532">
    <property type="entry name" value="IV_pilin_GFxxxE"/>
    <property type="match status" value="1"/>
</dbReference>
<evidence type="ECO:0000313" key="2">
    <source>
        <dbReference type="EMBL" id="OGF78363.1"/>
    </source>
</evidence>
<dbReference type="EMBL" id="MFHT01000001">
    <property type="protein sequence ID" value="OGF78363.1"/>
    <property type="molecule type" value="Genomic_DNA"/>
</dbReference>